<evidence type="ECO:0000313" key="2">
    <source>
        <dbReference type="Proteomes" id="UP001516472"/>
    </source>
</evidence>
<keyword evidence="2" id="KW-1185">Reference proteome</keyword>
<sequence length="337" mass="35390">MSAGGLRRGLALLTGVGMLLGPGAGLAQDNVNLYRFVLDVDVPESAGLVALDETPTLVLLGAAPKPVMVTLLASRTPELLRPGLALDVAPYFLVGGGIRSLSGYRSNSVAGRLMRVLTKTTLSVAVVPDARNPDSWRVGFGLRTTLHDPHDPVLNSPLPEQVAGALASHGVAPPGDAEEDVLERGVDLSALFAEALRTMRARGDIRISAGWGVSARVEGDVLSADGLTDTRHTFWVSGQSALGPRFDVLATVQGLDVWSSERALRFGAGVQRKTTIADFRAELAFDGTDERLHPAVAVDVKLPGCTSLIAALTTVPGPEARTLRAQVQLRGYLAACP</sequence>
<name>A0ABR9PYP7_9BACT</name>
<organism evidence="1 2">
    <name type="scientific">Corallococcus soli</name>
    <dbReference type="NCBI Taxonomy" id="2710757"/>
    <lineage>
        <taxon>Bacteria</taxon>
        <taxon>Pseudomonadati</taxon>
        <taxon>Myxococcota</taxon>
        <taxon>Myxococcia</taxon>
        <taxon>Myxococcales</taxon>
        <taxon>Cystobacterineae</taxon>
        <taxon>Myxococcaceae</taxon>
        <taxon>Corallococcus</taxon>
    </lineage>
</organism>
<accession>A0ABR9PYP7</accession>
<proteinExistence type="predicted"/>
<dbReference type="EMBL" id="JAAIYO010000015">
    <property type="protein sequence ID" value="MBE4753056.1"/>
    <property type="molecule type" value="Genomic_DNA"/>
</dbReference>
<evidence type="ECO:0000313" key="1">
    <source>
        <dbReference type="EMBL" id="MBE4753056.1"/>
    </source>
</evidence>
<dbReference type="Proteomes" id="UP001516472">
    <property type="component" value="Unassembled WGS sequence"/>
</dbReference>
<reference evidence="1 2" key="1">
    <citation type="submission" date="2020-02" db="EMBL/GenBank/DDBJ databases">
        <authorList>
            <person name="Babadi Z.K."/>
            <person name="Risdian C."/>
            <person name="Ebrahimipour G.H."/>
            <person name="Wink J."/>
        </authorList>
    </citation>
    <scope>NUCLEOTIDE SEQUENCE [LARGE SCALE GENOMIC DNA]</scope>
    <source>
        <strain evidence="1 2">ZKHCc1 1396</strain>
    </source>
</reference>
<comment type="caution">
    <text evidence="1">The sequence shown here is derived from an EMBL/GenBank/DDBJ whole genome shotgun (WGS) entry which is preliminary data.</text>
</comment>
<dbReference type="RefSeq" id="WP_193430209.1">
    <property type="nucleotide sequence ID" value="NZ_CBCSIP010000001.1"/>
</dbReference>
<gene>
    <name evidence="1" type="ORF">G4177_33385</name>
</gene>
<protein>
    <submittedName>
        <fullName evidence="1">Uncharacterized protein</fullName>
    </submittedName>
</protein>